<comment type="caution">
    <text evidence="1">The sequence shown here is derived from an EMBL/GenBank/DDBJ whole genome shotgun (WGS) entry which is preliminary data.</text>
</comment>
<gene>
    <name evidence="1" type="ORF">Tco_0940789</name>
</gene>
<organism evidence="1 2">
    <name type="scientific">Tanacetum coccineum</name>
    <dbReference type="NCBI Taxonomy" id="301880"/>
    <lineage>
        <taxon>Eukaryota</taxon>
        <taxon>Viridiplantae</taxon>
        <taxon>Streptophyta</taxon>
        <taxon>Embryophyta</taxon>
        <taxon>Tracheophyta</taxon>
        <taxon>Spermatophyta</taxon>
        <taxon>Magnoliopsida</taxon>
        <taxon>eudicotyledons</taxon>
        <taxon>Gunneridae</taxon>
        <taxon>Pentapetalae</taxon>
        <taxon>asterids</taxon>
        <taxon>campanulids</taxon>
        <taxon>Asterales</taxon>
        <taxon>Asteraceae</taxon>
        <taxon>Asteroideae</taxon>
        <taxon>Anthemideae</taxon>
        <taxon>Anthemidinae</taxon>
        <taxon>Tanacetum</taxon>
    </lineage>
</organism>
<reference evidence="1" key="2">
    <citation type="submission" date="2022-01" db="EMBL/GenBank/DDBJ databases">
        <authorList>
            <person name="Yamashiro T."/>
            <person name="Shiraishi A."/>
            <person name="Satake H."/>
            <person name="Nakayama K."/>
        </authorList>
    </citation>
    <scope>NUCLEOTIDE SEQUENCE</scope>
</reference>
<evidence type="ECO:0000313" key="2">
    <source>
        <dbReference type="Proteomes" id="UP001151760"/>
    </source>
</evidence>
<protein>
    <submittedName>
        <fullName evidence="1">Uncharacterized protein</fullName>
    </submittedName>
</protein>
<evidence type="ECO:0000313" key="1">
    <source>
        <dbReference type="EMBL" id="GJT40924.1"/>
    </source>
</evidence>
<proteinExistence type="predicted"/>
<keyword evidence="2" id="KW-1185">Reference proteome</keyword>
<dbReference type="Proteomes" id="UP001151760">
    <property type="component" value="Unassembled WGS sequence"/>
</dbReference>
<sequence>MTSLFHMTPKTPPLLASQNVMLCCFGLDLRKLQCSSYASMYGFGGDETDPKLNKKSIELKLAVNLQAIAFLFAPHVKTIWRKIWSWWNLANLVSFPSFDVLDISMNKIADLGCSRLNKVIHGVFQCGLWAIWKWRIKLVHASLDDRPKYISVHSMIVKDLDFSLLQDSDL</sequence>
<name>A0ABQ5DPG3_9ASTR</name>
<reference evidence="1" key="1">
    <citation type="journal article" date="2022" name="Int. J. Mol. Sci.">
        <title>Draft Genome of Tanacetum Coccineum: Genomic Comparison of Closely Related Tanacetum-Family Plants.</title>
        <authorList>
            <person name="Yamashiro T."/>
            <person name="Shiraishi A."/>
            <person name="Nakayama K."/>
            <person name="Satake H."/>
        </authorList>
    </citation>
    <scope>NUCLEOTIDE SEQUENCE</scope>
</reference>
<dbReference type="EMBL" id="BQNB010015516">
    <property type="protein sequence ID" value="GJT40924.1"/>
    <property type="molecule type" value="Genomic_DNA"/>
</dbReference>
<accession>A0ABQ5DPG3</accession>